<gene>
    <name evidence="9 12" type="primary">aroA</name>
    <name evidence="12" type="ORF">F7D14_00615</name>
</gene>
<dbReference type="HAMAP" id="MF_00210">
    <property type="entry name" value="EPSP_synth"/>
    <property type="match status" value="1"/>
</dbReference>
<feature type="binding site" evidence="9">
    <location>
        <position position="30"/>
    </location>
    <ligand>
        <name>3-phosphoshikimate</name>
        <dbReference type="ChEBI" id="CHEBI:145989"/>
    </ligand>
</feature>
<comment type="caution">
    <text evidence="9">Lacks conserved residue(s) required for the propagation of feature annotation.</text>
</comment>
<feature type="binding site" evidence="9">
    <location>
        <position position="360"/>
    </location>
    <ligand>
        <name>phosphoenolpyruvate</name>
        <dbReference type="ChEBI" id="CHEBI:58702"/>
    </ligand>
</feature>
<dbReference type="Gene3D" id="3.65.10.10">
    <property type="entry name" value="Enolpyruvate transferase domain"/>
    <property type="match status" value="2"/>
</dbReference>
<comment type="pathway">
    <text evidence="2 9">Metabolic intermediate biosynthesis; chorismate biosynthesis; chorismate from D-erythrose 4-phosphate and phosphoenolpyruvate: step 6/7.</text>
</comment>
<dbReference type="PANTHER" id="PTHR21090:SF5">
    <property type="entry name" value="PENTAFUNCTIONAL AROM POLYPEPTIDE"/>
    <property type="match status" value="1"/>
</dbReference>
<sequence>MTAAHAPAAPLAAAASGPLSGRVRPPGDKSVSHRSMIFGLLATGETKVEGLLEGEDVLRTAQAARQLGAKVVRHSPGSWSVWGAGLGSLLQPVETLDFGNAGTGSRLMMGVVAGHPIVARFDGDASLRKRPMKRILDPLALQGAQVLEQAEGGRLPLVLQGSAEPLPVEYKTPVASAQIKSAVLLCGLNSPGRTIVIEAEASRDHTEKMLAHFGAEVTSESYGPHGRKITLEGRPELVARPVRVPADPSSAAFPLVAALIAPGSDIVVEGVMTNPLRSGLLTTLQEMGADITLDNKREEGGEEVADMRARFSSLSGVDVPAARAPSMIDEYPILAVAASFAKGETRMRGLSELRVKESDRLAAIAAGLKANGVDCEIVGDDLIVRGGGVSGGGLVETHLDHRIAMSFLVMGLAARNKVTVDDETMIATSFPSFRPLMESLGARFS</sequence>
<evidence type="ECO:0000259" key="11">
    <source>
        <dbReference type="Pfam" id="PF00275"/>
    </source>
</evidence>
<feature type="binding site" evidence="9">
    <location>
        <position position="102"/>
    </location>
    <ligand>
        <name>phosphoenolpyruvate</name>
        <dbReference type="ChEBI" id="CHEBI:58702"/>
    </ligand>
</feature>
<feature type="binding site" evidence="9">
    <location>
        <position position="356"/>
    </location>
    <ligand>
        <name>3-phosphoshikimate</name>
        <dbReference type="ChEBI" id="CHEBI:145989"/>
    </ligand>
</feature>
<evidence type="ECO:0000256" key="5">
    <source>
        <dbReference type="ARBA" id="ARBA00022605"/>
    </source>
</evidence>
<dbReference type="CDD" id="cd01556">
    <property type="entry name" value="EPSP_synthase"/>
    <property type="match status" value="1"/>
</dbReference>
<dbReference type="UniPathway" id="UPA00053">
    <property type="reaction ID" value="UER00089"/>
</dbReference>
<dbReference type="GO" id="GO:0009073">
    <property type="term" value="P:aromatic amino acid family biosynthetic process"/>
    <property type="evidence" value="ECO:0007669"/>
    <property type="project" value="UniProtKB-KW"/>
</dbReference>
<comment type="similarity">
    <text evidence="3 9">Belongs to the EPSP synthase family.</text>
</comment>
<dbReference type="GO" id="GO:0005737">
    <property type="term" value="C:cytoplasm"/>
    <property type="evidence" value="ECO:0007669"/>
    <property type="project" value="UniProtKB-SubCell"/>
</dbReference>
<protein>
    <recommendedName>
        <fullName evidence="9">3-phosphoshikimate 1-carboxyvinyltransferase</fullName>
        <ecNumber evidence="9">2.5.1.19</ecNumber>
    </recommendedName>
    <alternativeName>
        <fullName evidence="9">5-enolpyruvylshikimate-3-phosphate synthase</fullName>
        <shortName evidence="9">EPSP synthase</shortName>
        <shortName evidence="9">EPSPS</shortName>
    </alternativeName>
</protein>
<comment type="catalytic activity">
    <reaction evidence="8">
        <text>3-phosphoshikimate + phosphoenolpyruvate = 5-O-(1-carboxyvinyl)-3-phosphoshikimate + phosphate</text>
        <dbReference type="Rhea" id="RHEA:21256"/>
        <dbReference type="ChEBI" id="CHEBI:43474"/>
        <dbReference type="ChEBI" id="CHEBI:57701"/>
        <dbReference type="ChEBI" id="CHEBI:58702"/>
        <dbReference type="ChEBI" id="CHEBI:145989"/>
        <dbReference type="EC" id="2.5.1.19"/>
    </reaction>
    <physiologicalReaction direction="left-to-right" evidence="8">
        <dbReference type="Rhea" id="RHEA:21257"/>
    </physiologicalReaction>
</comment>
<keyword evidence="4 9" id="KW-0963">Cytoplasm</keyword>
<dbReference type="FunFam" id="3.65.10.10:FF:000006">
    <property type="entry name" value="3-phosphoshikimate 1-carboxyvinyltransferase"/>
    <property type="match status" value="1"/>
</dbReference>
<feature type="binding site" evidence="9">
    <location>
        <position position="34"/>
    </location>
    <ligand>
        <name>3-phosphoshikimate</name>
        <dbReference type="ChEBI" id="CHEBI:145989"/>
    </ligand>
</feature>
<dbReference type="FunFam" id="3.65.10.10:FF:000005">
    <property type="entry name" value="3-phosphoshikimate 1-carboxyvinyltransferase"/>
    <property type="match status" value="1"/>
</dbReference>
<dbReference type="GO" id="GO:0009423">
    <property type="term" value="P:chorismate biosynthetic process"/>
    <property type="evidence" value="ECO:0007669"/>
    <property type="project" value="UniProtKB-UniRule"/>
</dbReference>
<dbReference type="InterPro" id="IPR036968">
    <property type="entry name" value="Enolpyruvate_Tfrase_sf"/>
</dbReference>
<dbReference type="PROSITE" id="PS00104">
    <property type="entry name" value="EPSP_SYNTHASE_1"/>
    <property type="match status" value="1"/>
</dbReference>
<evidence type="ECO:0000256" key="4">
    <source>
        <dbReference type="ARBA" id="ARBA00022490"/>
    </source>
</evidence>
<dbReference type="NCBIfam" id="TIGR01356">
    <property type="entry name" value="aroA"/>
    <property type="match status" value="1"/>
</dbReference>
<feature type="domain" description="Enolpyruvate transferase" evidence="11">
    <location>
        <begin position="16"/>
        <end position="434"/>
    </location>
</feature>
<evidence type="ECO:0000256" key="3">
    <source>
        <dbReference type="ARBA" id="ARBA00009948"/>
    </source>
</evidence>
<comment type="subcellular location">
    <subcellularLocation>
        <location evidence="9">Cytoplasm</location>
    </subcellularLocation>
</comment>
<dbReference type="EC" id="2.5.1.19" evidence="9"/>
<evidence type="ECO:0000313" key="12">
    <source>
        <dbReference type="EMBL" id="QGM96142.1"/>
    </source>
</evidence>
<dbReference type="RefSeq" id="WP_016921782.1">
    <property type="nucleotide sequence ID" value="NZ_CP044331.1"/>
</dbReference>
<evidence type="ECO:0000256" key="8">
    <source>
        <dbReference type="ARBA" id="ARBA00044633"/>
    </source>
</evidence>
<keyword evidence="7 9" id="KW-0057">Aromatic amino acid biosynthesis</keyword>
<feature type="binding site" evidence="9">
    <location>
        <position position="130"/>
    </location>
    <ligand>
        <name>phosphoenolpyruvate</name>
        <dbReference type="ChEBI" id="CHEBI:58702"/>
    </ligand>
</feature>
<accession>A0A6B8M1H5</accession>
<organism evidence="12 13">
    <name type="scientific">Methylocystis parvus</name>
    <dbReference type="NCBI Taxonomy" id="134"/>
    <lineage>
        <taxon>Bacteria</taxon>
        <taxon>Pseudomonadati</taxon>
        <taxon>Pseudomonadota</taxon>
        <taxon>Alphaproteobacteria</taxon>
        <taxon>Hyphomicrobiales</taxon>
        <taxon>Methylocystaceae</taxon>
        <taxon>Methylocystis</taxon>
    </lineage>
</organism>
<dbReference type="PANTHER" id="PTHR21090">
    <property type="entry name" value="AROM/DEHYDROQUINATE SYNTHASE"/>
    <property type="match status" value="1"/>
</dbReference>
<dbReference type="InterPro" id="IPR023193">
    <property type="entry name" value="EPSP_synthase_CS"/>
</dbReference>
<keyword evidence="13" id="KW-1185">Reference proteome</keyword>
<comment type="function">
    <text evidence="1 9">Catalyzes the transfer of the enolpyruvyl moiety of phosphoenolpyruvate (PEP) to the 5-hydroxyl of shikimate-3-phosphate (S3P) to produce enolpyruvyl shikimate-3-phosphate and inorganic phosphate.</text>
</comment>
<dbReference type="InterPro" id="IPR013792">
    <property type="entry name" value="RNA3'P_cycl/enolpyr_Trfase_a/b"/>
</dbReference>
<evidence type="ECO:0000256" key="6">
    <source>
        <dbReference type="ARBA" id="ARBA00022679"/>
    </source>
</evidence>
<feature type="binding site" evidence="9">
    <location>
        <position position="176"/>
    </location>
    <ligand>
        <name>3-phosphoshikimate</name>
        <dbReference type="ChEBI" id="CHEBI:145989"/>
    </ligand>
</feature>
<proteinExistence type="inferred from homology"/>
<feature type="binding site" evidence="9">
    <location>
        <position position="29"/>
    </location>
    <ligand>
        <name>3-phosphoshikimate</name>
        <dbReference type="ChEBI" id="CHEBI:145989"/>
    </ligand>
</feature>
<name>A0A6B8M1H5_9HYPH</name>
<dbReference type="Pfam" id="PF00275">
    <property type="entry name" value="EPSP_synthase"/>
    <property type="match status" value="1"/>
</dbReference>
<feature type="binding site" evidence="9">
    <location>
        <position position="29"/>
    </location>
    <ligand>
        <name>phosphoenolpyruvate</name>
        <dbReference type="ChEBI" id="CHEBI:58702"/>
    </ligand>
</feature>
<dbReference type="PIRSF" id="PIRSF000505">
    <property type="entry name" value="EPSPS"/>
    <property type="match status" value="1"/>
</dbReference>
<feature type="binding site" evidence="9">
    <location>
        <position position="402"/>
    </location>
    <ligand>
        <name>phosphoenolpyruvate</name>
        <dbReference type="ChEBI" id="CHEBI:58702"/>
    </ligand>
</feature>
<feature type="binding site" evidence="9">
    <location>
        <position position="178"/>
    </location>
    <ligand>
        <name>phosphoenolpyruvate</name>
        <dbReference type="ChEBI" id="CHEBI:58702"/>
    </ligand>
</feature>
<evidence type="ECO:0000256" key="2">
    <source>
        <dbReference type="ARBA" id="ARBA00004811"/>
    </source>
</evidence>
<dbReference type="AlphaFoldDB" id="A0A6B8M1H5"/>
<dbReference type="KEGG" id="mpar:F7D14_00615"/>
<evidence type="ECO:0000256" key="7">
    <source>
        <dbReference type="ARBA" id="ARBA00023141"/>
    </source>
</evidence>
<keyword evidence="5 9" id="KW-0028">Amino-acid biosynthesis</keyword>
<evidence type="ECO:0000256" key="1">
    <source>
        <dbReference type="ARBA" id="ARBA00002174"/>
    </source>
</evidence>
<reference evidence="12 13" key="1">
    <citation type="submission" date="2019-09" db="EMBL/GenBank/DDBJ databases">
        <title>Isolation and complete genome sequencing of Methylocystis species.</title>
        <authorList>
            <person name="Rumah B.L."/>
            <person name="Stead C.E."/>
            <person name="Stevens B.C."/>
            <person name="Minton N.P."/>
            <person name="Grosse-Honebrink A."/>
            <person name="Zhang Y."/>
        </authorList>
    </citation>
    <scope>NUCLEOTIDE SEQUENCE [LARGE SCALE GENOMIC DNA]</scope>
    <source>
        <strain evidence="12 13">BRCS2</strain>
    </source>
</reference>
<dbReference type="SUPFAM" id="SSF55205">
    <property type="entry name" value="EPT/RTPC-like"/>
    <property type="match status" value="1"/>
</dbReference>
<dbReference type="GO" id="GO:0003866">
    <property type="term" value="F:3-phosphoshikimate 1-carboxyvinyltransferase activity"/>
    <property type="evidence" value="ECO:0007669"/>
    <property type="project" value="UniProtKB-UniRule"/>
</dbReference>
<comment type="subunit">
    <text evidence="9">Monomer.</text>
</comment>
<dbReference type="PROSITE" id="PS00885">
    <property type="entry name" value="EPSP_SYNTHASE_2"/>
    <property type="match status" value="1"/>
</dbReference>
<dbReference type="Proteomes" id="UP000422569">
    <property type="component" value="Chromosome"/>
</dbReference>
<feature type="compositionally biased region" description="Low complexity" evidence="10">
    <location>
        <begin position="1"/>
        <end position="15"/>
    </location>
</feature>
<keyword evidence="6 9" id="KW-0808">Transferase</keyword>
<feature type="active site" description="Proton acceptor" evidence="9">
    <location>
        <position position="329"/>
    </location>
</feature>
<dbReference type="InterPro" id="IPR001986">
    <property type="entry name" value="Enolpyruvate_Tfrase_dom"/>
</dbReference>
<evidence type="ECO:0000256" key="10">
    <source>
        <dbReference type="SAM" id="MobiDB-lite"/>
    </source>
</evidence>
<feature type="region of interest" description="Disordered" evidence="10">
    <location>
        <begin position="1"/>
        <end position="30"/>
    </location>
</feature>
<feature type="binding site" evidence="9">
    <location>
        <position position="329"/>
    </location>
    <ligand>
        <name>3-phosphoshikimate</name>
        <dbReference type="ChEBI" id="CHEBI:145989"/>
    </ligand>
</feature>
<dbReference type="GO" id="GO:0008652">
    <property type="term" value="P:amino acid biosynthetic process"/>
    <property type="evidence" value="ECO:0007669"/>
    <property type="project" value="UniProtKB-KW"/>
</dbReference>
<feature type="binding site" evidence="9">
    <location>
        <position position="178"/>
    </location>
    <ligand>
        <name>3-phosphoshikimate</name>
        <dbReference type="ChEBI" id="CHEBI:145989"/>
    </ligand>
</feature>
<evidence type="ECO:0000313" key="13">
    <source>
        <dbReference type="Proteomes" id="UP000422569"/>
    </source>
</evidence>
<evidence type="ECO:0000256" key="9">
    <source>
        <dbReference type="HAMAP-Rule" id="MF_00210"/>
    </source>
</evidence>
<dbReference type="EMBL" id="CP044331">
    <property type="protein sequence ID" value="QGM96142.1"/>
    <property type="molecule type" value="Genomic_DNA"/>
</dbReference>
<dbReference type="InterPro" id="IPR006264">
    <property type="entry name" value="EPSP_synthase"/>
</dbReference>